<keyword evidence="2" id="KW-0548">Nucleotidyltransferase</keyword>
<dbReference type="EMBL" id="CACRXK020003925">
    <property type="protein sequence ID" value="CAB4000784.1"/>
    <property type="molecule type" value="Genomic_DNA"/>
</dbReference>
<dbReference type="AlphaFoldDB" id="A0A7D9IAS8"/>
<evidence type="ECO:0000313" key="3">
    <source>
        <dbReference type="Proteomes" id="UP001152795"/>
    </source>
</evidence>
<dbReference type="Proteomes" id="UP001152795">
    <property type="component" value="Unassembled WGS sequence"/>
</dbReference>
<evidence type="ECO:0000256" key="1">
    <source>
        <dbReference type="SAM" id="MobiDB-lite"/>
    </source>
</evidence>
<feature type="region of interest" description="Disordered" evidence="1">
    <location>
        <begin position="386"/>
        <end position="405"/>
    </location>
</feature>
<keyword evidence="2" id="KW-0808">Transferase</keyword>
<dbReference type="GO" id="GO:0003964">
    <property type="term" value="F:RNA-directed DNA polymerase activity"/>
    <property type="evidence" value="ECO:0007669"/>
    <property type="project" value="UniProtKB-KW"/>
</dbReference>
<evidence type="ECO:0000313" key="2">
    <source>
        <dbReference type="EMBL" id="CAB4000784.1"/>
    </source>
</evidence>
<reference evidence="2" key="1">
    <citation type="submission" date="2020-04" db="EMBL/GenBank/DDBJ databases">
        <authorList>
            <person name="Alioto T."/>
            <person name="Alioto T."/>
            <person name="Gomez Garrido J."/>
        </authorList>
    </citation>
    <scope>NUCLEOTIDE SEQUENCE</scope>
    <source>
        <strain evidence="2">A484AB</strain>
    </source>
</reference>
<organism evidence="2 3">
    <name type="scientific">Paramuricea clavata</name>
    <name type="common">Red gorgonian</name>
    <name type="synonym">Violescent sea-whip</name>
    <dbReference type="NCBI Taxonomy" id="317549"/>
    <lineage>
        <taxon>Eukaryota</taxon>
        <taxon>Metazoa</taxon>
        <taxon>Cnidaria</taxon>
        <taxon>Anthozoa</taxon>
        <taxon>Octocorallia</taxon>
        <taxon>Malacalcyonacea</taxon>
        <taxon>Plexauridae</taxon>
        <taxon>Paramuricea</taxon>
    </lineage>
</organism>
<sequence>MASRINASRTKHRNSYLYQGLSNVRISQCNRTVGEARQVLLGKKSRSISSSKVSSYFSLICLLDELEVRVCMPFHAAFDEYAAKVPSIYNSTNIKSAHIQFRDLVLQKDGLPVIIIEAGSSMHVMLMQKPVDNIQLCKGVNTVIEESKSSEDLSKHSRLMLLASLFPAFKKLLSSAMDLAVVYCILSFLMSRTNMNLILKSNESFSRQLCTETLQLARQAESKEVEAEEMADSNVQELVQRLASDIETSQERIQCKRKRCNQDEVGDLEFDIENKRQRLQKLRTSAVQVQQKKRKKRYYFNRWKSGLRRQLGKGKNRTRIDRSAETTVHSVLYETLKVHDRRWGDEGTGYIEGKRIQGKELRRIANKHLKSKGLPMIKSLETVRSWGKPRNKRSKQAKQHRGRGLWKCKRSEKKRSEQHVYIHYNRAHVKNYTRLLFKNGSLFKKFAVRRAIDDKAYLRCGTSEGFSRPLHTPVQLSG</sequence>
<keyword evidence="3" id="KW-1185">Reference proteome</keyword>
<feature type="compositionally biased region" description="Basic residues" evidence="1">
    <location>
        <begin position="387"/>
        <end position="405"/>
    </location>
</feature>
<comment type="caution">
    <text evidence="2">The sequence shown here is derived from an EMBL/GenBank/DDBJ whole genome shotgun (WGS) entry which is preliminary data.</text>
</comment>
<name>A0A7D9IAS8_PARCT</name>
<protein>
    <submittedName>
        <fullName evidence="2">RNA-directed DNA polymerase from transposon X-element</fullName>
    </submittedName>
</protein>
<keyword evidence="2" id="KW-0695">RNA-directed DNA polymerase</keyword>
<gene>
    <name evidence="2" type="ORF">PACLA_8A014816</name>
</gene>
<proteinExistence type="predicted"/>
<accession>A0A7D9IAS8</accession>